<name>A0ABT5U946_9GAMM</name>
<dbReference type="Proteomes" id="UP001528823">
    <property type="component" value="Unassembled WGS sequence"/>
</dbReference>
<protein>
    <submittedName>
        <fullName evidence="1">Uncharacterized protein</fullName>
    </submittedName>
</protein>
<dbReference type="InterPro" id="IPR056211">
    <property type="entry name" value="NttC-like"/>
</dbReference>
<dbReference type="RefSeq" id="WP_274688431.1">
    <property type="nucleotide sequence ID" value="NZ_JAPMOU010000008.1"/>
</dbReference>
<organism evidence="1 2">
    <name type="scientific">Spartinivicinus poritis</name>
    <dbReference type="NCBI Taxonomy" id="2994640"/>
    <lineage>
        <taxon>Bacteria</taxon>
        <taxon>Pseudomonadati</taxon>
        <taxon>Pseudomonadota</taxon>
        <taxon>Gammaproteobacteria</taxon>
        <taxon>Oceanospirillales</taxon>
        <taxon>Zooshikellaceae</taxon>
        <taxon>Spartinivicinus</taxon>
    </lineage>
</organism>
<dbReference type="Pfam" id="PF24268">
    <property type="entry name" value="NttC"/>
    <property type="match status" value="1"/>
</dbReference>
<keyword evidence="2" id="KW-1185">Reference proteome</keyword>
<evidence type="ECO:0000313" key="2">
    <source>
        <dbReference type="Proteomes" id="UP001528823"/>
    </source>
</evidence>
<dbReference type="EMBL" id="JAPMOU010000008">
    <property type="protein sequence ID" value="MDE1462072.1"/>
    <property type="molecule type" value="Genomic_DNA"/>
</dbReference>
<evidence type="ECO:0000313" key="1">
    <source>
        <dbReference type="EMBL" id="MDE1462072.1"/>
    </source>
</evidence>
<proteinExistence type="predicted"/>
<accession>A0ABT5U946</accession>
<reference evidence="1 2" key="1">
    <citation type="submission" date="2022-11" db="EMBL/GenBank/DDBJ databases">
        <title>Spartinivicinus poritis sp. nov., isolated from scleractinian coral Porites lutea.</title>
        <authorList>
            <person name="Zhang G."/>
            <person name="Cai L."/>
            <person name="Wei Q."/>
        </authorList>
    </citation>
    <scope>NUCLEOTIDE SEQUENCE [LARGE SCALE GENOMIC DNA]</scope>
    <source>
        <strain evidence="1 2">A2-2</strain>
    </source>
</reference>
<comment type="caution">
    <text evidence="1">The sequence shown here is derived from an EMBL/GenBank/DDBJ whole genome shotgun (WGS) entry which is preliminary data.</text>
</comment>
<gene>
    <name evidence="1" type="ORF">ORQ98_08815</name>
</gene>
<sequence>MKILKYLIIAISISLPLQLYAIPNELEVYNDSDKSIDIQIHGKFIGHEVPAKMANTILWSNLKELCNAGVSNNISISADLCAAEVYLAPNTLDQKSLGIILINLVRGNIIIVRQDPVLTGYQIVPYGNGQLLIENAQ</sequence>